<organism evidence="2 3">
    <name type="scientific">Enhygromyxa salina</name>
    <dbReference type="NCBI Taxonomy" id="215803"/>
    <lineage>
        <taxon>Bacteria</taxon>
        <taxon>Pseudomonadati</taxon>
        <taxon>Myxococcota</taxon>
        <taxon>Polyangia</taxon>
        <taxon>Nannocystales</taxon>
        <taxon>Nannocystaceae</taxon>
        <taxon>Enhygromyxa</taxon>
    </lineage>
</organism>
<gene>
    <name evidence="2" type="ORF">ENSA5_02600</name>
</gene>
<sequence length="246" mass="25976">MTRAALVLFALVSGLACLPDPAPIQWAPVDIEALREQLANPSGEVSEATTDEVAARFVRRREAHRAIGNYIHGVFAGEGEGASARFVTPRALSGTSVYALVACPGPDLRAADVGFAYGAIRLDSPTLTEELIASRSFGGDLLLSFSGCQIAGFTFDGSAPAHFDDDRLELAVDLNIDYRNEAAGIERSLSEPLLVGLAWTKILFTLESGDTLTIEWAPLELSLELVGANGSLTCEVVGAGLDCEPP</sequence>
<comment type="caution">
    <text evidence="2">The sequence shown here is derived from an EMBL/GenBank/DDBJ whole genome shotgun (WGS) entry which is preliminary data.</text>
</comment>
<evidence type="ECO:0000313" key="2">
    <source>
        <dbReference type="EMBL" id="PRQ05439.1"/>
    </source>
</evidence>
<keyword evidence="3" id="KW-1185">Reference proteome</keyword>
<name>A0A2S9YK14_9BACT</name>
<protein>
    <recommendedName>
        <fullName evidence="4">Lipoprotein</fullName>
    </recommendedName>
</protein>
<reference evidence="2 3" key="1">
    <citation type="submission" date="2018-03" db="EMBL/GenBank/DDBJ databases">
        <title>Draft Genome Sequences of the Obligatory Marine Myxobacteria Enhygromyxa salina SWB005.</title>
        <authorList>
            <person name="Poehlein A."/>
            <person name="Moghaddam J.A."/>
            <person name="Harms H."/>
            <person name="Alanjari M."/>
            <person name="Koenig G.M."/>
            <person name="Daniel R."/>
            <person name="Schaeberle T.F."/>
        </authorList>
    </citation>
    <scope>NUCLEOTIDE SEQUENCE [LARGE SCALE GENOMIC DNA]</scope>
    <source>
        <strain evidence="2 3">SWB005</strain>
    </source>
</reference>
<dbReference type="PROSITE" id="PS51257">
    <property type="entry name" value="PROKAR_LIPOPROTEIN"/>
    <property type="match status" value="1"/>
</dbReference>
<evidence type="ECO:0000313" key="3">
    <source>
        <dbReference type="Proteomes" id="UP000237968"/>
    </source>
</evidence>
<dbReference type="AlphaFoldDB" id="A0A2S9YK14"/>
<dbReference type="RefSeq" id="WP_106389739.1">
    <property type="nucleotide sequence ID" value="NZ_PVNK01000013.1"/>
</dbReference>
<feature type="signal peptide" evidence="1">
    <location>
        <begin position="1"/>
        <end position="18"/>
    </location>
</feature>
<accession>A0A2S9YK14</accession>
<feature type="chain" id="PRO_5015642385" description="Lipoprotein" evidence="1">
    <location>
        <begin position="19"/>
        <end position="246"/>
    </location>
</feature>
<evidence type="ECO:0008006" key="4">
    <source>
        <dbReference type="Google" id="ProtNLM"/>
    </source>
</evidence>
<keyword evidence="1" id="KW-0732">Signal</keyword>
<dbReference type="Proteomes" id="UP000237968">
    <property type="component" value="Unassembled WGS sequence"/>
</dbReference>
<dbReference type="EMBL" id="PVNK01000013">
    <property type="protein sequence ID" value="PRQ05439.1"/>
    <property type="molecule type" value="Genomic_DNA"/>
</dbReference>
<evidence type="ECO:0000256" key="1">
    <source>
        <dbReference type="SAM" id="SignalP"/>
    </source>
</evidence>
<proteinExistence type="predicted"/>